<dbReference type="KEGG" id="dch:SY84_09850"/>
<dbReference type="Proteomes" id="UP001185331">
    <property type="component" value="Unassembled WGS sequence"/>
</dbReference>
<dbReference type="RefSeq" id="WP_046843860.1">
    <property type="nucleotide sequence ID" value="NZ_CP011389.1"/>
</dbReference>
<evidence type="ECO:0008006" key="4">
    <source>
        <dbReference type="Google" id="ProtNLM"/>
    </source>
</evidence>
<dbReference type="EMBL" id="CP011389">
    <property type="protein sequence ID" value="AKH17292.1"/>
    <property type="molecule type" value="Genomic_DNA"/>
</dbReference>
<dbReference type="OrthoDB" id="69975at2"/>
<proteinExistence type="predicted"/>
<evidence type="ECO:0000313" key="2">
    <source>
        <dbReference type="EMBL" id="MDR6219094.1"/>
    </source>
</evidence>
<organism evidence="1 3">
    <name type="scientific">Deinococcus soli</name>
    <name type="common">ex Cha et al. 2016</name>
    <dbReference type="NCBI Taxonomy" id="1309411"/>
    <lineage>
        <taxon>Bacteria</taxon>
        <taxon>Thermotogati</taxon>
        <taxon>Deinococcota</taxon>
        <taxon>Deinococci</taxon>
        <taxon>Deinococcales</taxon>
        <taxon>Deinococcaceae</taxon>
        <taxon>Deinococcus</taxon>
    </lineage>
</organism>
<sequence>MQRLIPPILFVLTLAQAQQTTPPAQPAAPQNVTFTLTQDLVKRSADSSGKVTETIIAAPRTVLPGDILREEVTLRNVSGRRLGQLNVTVPVPRGTEFSVLTTPAGERWKVTYSTDSGKTFSAQPRRTVTATENGRQVTREVPIPTSSYTTVRWTVTSLSPDETLKFSFRVKVK</sequence>
<dbReference type="AlphaFoldDB" id="A0A0F7JNK8"/>
<keyword evidence="3" id="KW-1185">Reference proteome</keyword>
<evidence type="ECO:0000313" key="1">
    <source>
        <dbReference type="EMBL" id="AKH17292.1"/>
    </source>
</evidence>
<evidence type="ECO:0000313" key="3">
    <source>
        <dbReference type="Proteomes" id="UP000034024"/>
    </source>
</evidence>
<dbReference type="EMBL" id="JAVDQK010000006">
    <property type="protein sequence ID" value="MDR6219094.1"/>
    <property type="molecule type" value="Genomic_DNA"/>
</dbReference>
<dbReference type="PATRIC" id="fig|1309411.5.peg.1999"/>
<reference evidence="1 3" key="1">
    <citation type="submission" date="2015-01" db="EMBL/GenBank/DDBJ databases">
        <title>Deinococcus soli/N5/whole genome sequencing.</title>
        <authorList>
            <person name="Kim M.K."/>
            <person name="Srinivasan S."/>
            <person name="Lee J.-J."/>
        </authorList>
    </citation>
    <scope>NUCLEOTIDE SEQUENCE [LARGE SCALE GENOMIC DNA]</scope>
    <source>
        <strain evidence="1 3">N5</strain>
    </source>
</reference>
<name>A0A0F7JNK8_9DEIO</name>
<dbReference type="Proteomes" id="UP000034024">
    <property type="component" value="Chromosome"/>
</dbReference>
<reference evidence="2" key="2">
    <citation type="submission" date="2023-07" db="EMBL/GenBank/DDBJ databases">
        <title>Sorghum-associated microbial communities from plants grown in Nebraska, USA.</title>
        <authorList>
            <person name="Schachtman D."/>
        </authorList>
    </citation>
    <scope>NUCLEOTIDE SEQUENCE</scope>
    <source>
        <strain evidence="2">BE330</strain>
    </source>
</reference>
<dbReference type="InterPro" id="IPR014468">
    <property type="entry name" value="UCP014979"/>
</dbReference>
<protein>
    <recommendedName>
        <fullName evidence="4">DUF11 domain-containing protein</fullName>
    </recommendedName>
</protein>
<gene>
    <name evidence="2" type="ORF">J2Y00_002691</name>
    <name evidence="1" type="ORF">SY84_09850</name>
</gene>
<accession>A0A0F7JNK8</accession>
<dbReference type="PIRSF" id="PIRSF014979">
    <property type="entry name" value="UCP014979"/>
    <property type="match status" value="1"/>
</dbReference>